<evidence type="ECO:0000313" key="2">
    <source>
        <dbReference type="EMBL" id="CAD0098449.1"/>
    </source>
</evidence>
<reference evidence="2" key="1">
    <citation type="submission" date="2020-06" db="EMBL/GenBank/DDBJ databases">
        <authorList>
            <person name="Onetto C."/>
        </authorList>
    </citation>
    <scope>NUCLEOTIDE SEQUENCE</scope>
</reference>
<proteinExistence type="predicted"/>
<comment type="caution">
    <text evidence="2">The sequence shown here is derived from an EMBL/GenBank/DDBJ whole genome shotgun (WGS) entry which is preliminary data.</text>
</comment>
<gene>
    <name evidence="2" type="ORF">AWRI4233_LOCUS7273</name>
</gene>
<accession>A0A9N8PJG4</accession>
<feature type="region of interest" description="Disordered" evidence="1">
    <location>
        <begin position="97"/>
        <end position="117"/>
    </location>
</feature>
<dbReference type="AlphaFoldDB" id="A0A9N8PJG4"/>
<dbReference type="Proteomes" id="UP000714618">
    <property type="component" value="Unassembled WGS sequence"/>
</dbReference>
<dbReference type="EMBL" id="CAIJEO010000009">
    <property type="protein sequence ID" value="CAD0098449.1"/>
    <property type="molecule type" value="Genomic_DNA"/>
</dbReference>
<feature type="compositionally biased region" description="Basic and acidic residues" evidence="1">
    <location>
        <begin position="102"/>
        <end position="117"/>
    </location>
</feature>
<dbReference type="OrthoDB" id="3826635at2759"/>
<sequence length="117" mass="13580">MCCDLQLRKGPRRQNTLTWMDAVQACLDDYTSWDRRLDGKIGVRVHDNVQTCQVARISPRSIETRPIKTQADYIKEDLRPAIELLVSHEKMRMAELTQAASGKREEDAGKWWHKAQD</sequence>
<evidence type="ECO:0000256" key="1">
    <source>
        <dbReference type="SAM" id="MobiDB-lite"/>
    </source>
</evidence>
<name>A0A9N8PJG4_9PEZI</name>
<evidence type="ECO:0000313" key="3">
    <source>
        <dbReference type="Proteomes" id="UP000714618"/>
    </source>
</evidence>
<protein>
    <submittedName>
        <fullName evidence="2">Uncharacterized protein</fullName>
    </submittedName>
</protein>
<keyword evidence="3" id="KW-1185">Reference proteome</keyword>
<organism evidence="2 3">
    <name type="scientific">Aureobasidium mustum</name>
    <dbReference type="NCBI Taxonomy" id="2773714"/>
    <lineage>
        <taxon>Eukaryota</taxon>
        <taxon>Fungi</taxon>
        <taxon>Dikarya</taxon>
        <taxon>Ascomycota</taxon>
        <taxon>Pezizomycotina</taxon>
        <taxon>Dothideomycetes</taxon>
        <taxon>Dothideomycetidae</taxon>
        <taxon>Dothideales</taxon>
        <taxon>Saccotheciaceae</taxon>
        <taxon>Aureobasidium</taxon>
    </lineage>
</organism>